<dbReference type="InterPro" id="IPR026881">
    <property type="entry name" value="WYL_dom"/>
</dbReference>
<dbReference type="InterPro" id="IPR051534">
    <property type="entry name" value="CBASS_pafABC_assoc_protein"/>
</dbReference>
<feature type="domain" description="WYL" evidence="1">
    <location>
        <begin position="126"/>
        <end position="193"/>
    </location>
</feature>
<evidence type="ECO:0000259" key="1">
    <source>
        <dbReference type="Pfam" id="PF13280"/>
    </source>
</evidence>
<dbReference type="PANTHER" id="PTHR34580">
    <property type="match status" value="1"/>
</dbReference>
<evidence type="ECO:0000313" key="3">
    <source>
        <dbReference type="Proteomes" id="UP001209344"/>
    </source>
</evidence>
<protein>
    <submittedName>
        <fullName evidence="2">WYL domain-containing protein</fullName>
    </submittedName>
</protein>
<sequence>MARQIDGIRRMLLIINKIYATNGLYGNSCVSVHDLLSYINDHVDAPISERTLQRDINDIEMLFHIEISFDRATNSYRINERFSSREDRLSEMLLNFELLNAVDESPNMRSYILPEHHRAVFSKYMPQLIYAVRNQHTISFQYVLYRHGGELITKENILPHYIKESNQLWYVLAYDANGYQLKAYGIDRIRNLVVHDTLFERNVDIDVNGMYRDCYGIWNDESLPVEEVILQYDNRDGYFLKAMPLHHTQRVLVDDGKVFQISVHVKITNDFVMALLSRSRSLEVIAPMHLRKRIMDVYRDALVRNSVPNDILNKNIESNK</sequence>
<dbReference type="RefSeq" id="WP_264966914.1">
    <property type="nucleotide sequence ID" value="NZ_JAPDVK010000004.1"/>
</dbReference>
<gene>
    <name evidence="2" type="ORF">ONT16_14490</name>
</gene>
<dbReference type="Pfam" id="PF13280">
    <property type="entry name" value="WYL"/>
    <property type="match status" value="1"/>
</dbReference>
<accession>A0AAP3BE55</accession>
<reference evidence="2" key="1">
    <citation type="submission" date="2022-11" db="EMBL/GenBank/DDBJ databases">
        <title>Genomic repertoires linked with pathogenic potency of arthritogenic Prevotella copri isolated from the gut of rheumatoid arthritis patients.</title>
        <authorList>
            <person name="Nii T."/>
            <person name="Maeda Y."/>
            <person name="Motooka D."/>
            <person name="Naito M."/>
            <person name="Matsumoto Y."/>
            <person name="Ogawa T."/>
            <person name="Oguro-Igashira E."/>
            <person name="Kishikawa T."/>
            <person name="Yamashita M."/>
            <person name="Koizumi S."/>
            <person name="Kurakawa T."/>
            <person name="Okumura R."/>
            <person name="Kayama H."/>
            <person name="Murakami M."/>
            <person name="Sakaguchi T."/>
            <person name="Das B."/>
            <person name="Nakamura S."/>
            <person name="Okada Y."/>
            <person name="Kumanogoh A."/>
            <person name="Takeda K."/>
        </authorList>
    </citation>
    <scope>NUCLEOTIDE SEQUENCE</scope>
    <source>
        <strain evidence="2">F3-75</strain>
    </source>
</reference>
<comment type="caution">
    <text evidence="2">The sequence shown here is derived from an EMBL/GenBank/DDBJ whole genome shotgun (WGS) entry which is preliminary data.</text>
</comment>
<dbReference type="AlphaFoldDB" id="A0AAP3BE55"/>
<dbReference type="PROSITE" id="PS52050">
    <property type="entry name" value="WYL"/>
    <property type="match status" value="1"/>
</dbReference>
<organism evidence="2 3">
    <name type="scientific">Segatella copri</name>
    <dbReference type="NCBI Taxonomy" id="165179"/>
    <lineage>
        <taxon>Bacteria</taxon>
        <taxon>Pseudomonadati</taxon>
        <taxon>Bacteroidota</taxon>
        <taxon>Bacteroidia</taxon>
        <taxon>Bacteroidales</taxon>
        <taxon>Prevotellaceae</taxon>
        <taxon>Segatella</taxon>
    </lineage>
</organism>
<name>A0AAP3BE55_9BACT</name>
<dbReference type="Proteomes" id="UP001209344">
    <property type="component" value="Unassembled WGS sequence"/>
</dbReference>
<evidence type="ECO:0000313" key="2">
    <source>
        <dbReference type="EMBL" id="MCW4129425.1"/>
    </source>
</evidence>
<dbReference type="PANTHER" id="PTHR34580:SF9">
    <property type="entry name" value="SLL5097 PROTEIN"/>
    <property type="match status" value="1"/>
</dbReference>
<proteinExistence type="predicted"/>
<dbReference type="EMBL" id="JAPDVK010000004">
    <property type="protein sequence ID" value="MCW4129425.1"/>
    <property type="molecule type" value="Genomic_DNA"/>
</dbReference>